<accession>A0A1R4ABI1</accession>
<feature type="compositionally biased region" description="Basic and acidic residues" evidence="1">
    <location>
        <begin position="92"/>
        <end position="141"/>
    </location>
</feature>
<protein>
    <submittedName>
        <fullName evidence="3">Uncharacterized protein</fullName>
    </submittedName>
</protein>
<evidence type="ECO:0000256" key="2">
    <source>
        <dbReference type="SAM" id="SignalP"/>
    </source>
</evidence>
<feature type="chain" id="PRO_5012910091" evidence="2">
    <location>
        <begin position="25"/>
        <end position="419"/>
    </location>
</feature>
<feature type="region of interest" description="Disordered" evidence="1">
    <location>
        <begin position="25"/>
        <end position="166"/>
    </location>
</feature>
<reference evidence="3 4" key="2">
    <citation type="journal article" date="2013" name="PLoS ONE">
        <title>Whole genome mapping and re-organization of the nuclear and mitochondrial genomes of Babesia microti isolates.</title>
        <authorList>
            <person name="Cornillot E."/>
            <person name="Dassouli A."/>
            <person name="Garg A."/>
            <person name="Pachikara N."/>
            <person name="Randazzo S."/>
            <person name="Depoix D."/>
            <person name="Carcy B."/>
            <person name="Delbecq S."/>
            <person name="Frutos R."/>
            <person name="Silva J.C."/>
            <person name="Sutton R."/>
            <person name="Krause P.J."/>
            <person name="Mamoun C.B."/>
        </authorList>
    </citation>
    <scope>NUCLEOTIDE SEQUENCE [LARGE SCALE GENOMIC DNA]</scope>
    <source>
        <strain evidence="3 4">RI</strain>
    </source>
</reference>
<dbReference type="RefSeq" id="XP_021338523.1">
    <property type="nucleotide sequence ID" value="XM_021481944.1"/>
</dbReference>
<keyword evidence="2" id="KW-0732">Signal</keyword>
<organism evidence="3 4">
    <name type="scientific">Babesia microti (strain RI)</name>
    <dbReference type="NCBI Taxonomy" id="1133968"/>
    <lineage>
        <taxon>Eukaryota</taxon>
        <taxon>Sar</taxon>
        <taxon>Alveolata</taxon>
        <taxon>Apicomplexa</taxon>
        <taxon>Aconoidasida</taxon>
        <taxon>Piroplasmida</taxon>
        <taxon>Babesiidae</taxon>
        <taxon>Babesia</taxon>
    </lineage>
</organism>
<evidence type="ECO:0000313" key="4">
    <source>
        <dbReference type="Proteomes" id="UP000002899"/>
    </source>
</evidence>
<feature type="signal peptide" evidence="2">
    <location>
        <begin position="1"/>
        <end position="24"/>
    </location>
</feature>
<name>A0A1R4ABI1_BABMR</name>
<feature type="compositionally biased region" description="Low complexity" evidence="1">
    <location>
        <begin position="81"/>
        <end position="91"/>
    </location>
</feature>
<feature type="compositionally biased region" description="Basic and acidic residues" evidence="1">
    <location>
        <begin position="68"/>
        <end position="79"/>
    </location>
</feature>
<dbReference type="EMBL" id="LN871598">
    <property type="protein sequence ID" value="SJK86356.1"/>
    <property type="molecule type" value="Genomic_DNA"/>
</dbReference>
<dbReference type="AlphaFoldDB" id="A0A1R4ABI1"/>
<feature type="compositionally biased region" description="Low complexity" evidence="1">
    <location>
        <begin position="25"/>
        <end position="36"/>
    </location>
</feature>
<dbReference type="KEGG" id="bmic:BMR1_03g01540"/>
<keyword evidence="4" id="KW-1185">Reference proteome</keyword>
<reference evidence="3 4" key="3">
    <citation type="journal article" date="2016" name="Sci. Rep.">
        <title>Genome-wide diversity and gene expression profiling of Babesia microti isolates identify polymorphic genes that mediate host-pathogen interactions.</title>
        <authorList>
            <person name="Silva J.C."/>
            <person name="Cornillot E."/>
            <person name="McCracken C."/>
            <person name="Usmani-Brown S."/>
            <person name="Dwivedi A."/>
            <person name="Ifeonu O.O."/>
            <person name="Crabtree J."/>
            <person name="Gotia H.T."/>
            <person name="Virji A.Z."/>
            <person name="Reynes C."/>
            <person name="Colinge J."/>
            <person name="Kumar V."/>
            <person name="Lawres L."/>
            <person name="Pazzi J.E."/>
            <person name="Pablo J.V."/>
            <person name="Hung C."/>
            <person name="Brancato J."/>
            <person name="Kumari P."/>
            <person name="Orvis J."/>
            <person name="Tretina K."/>
            <person name="Chibucos M."/>
            <person name="Ott S."/>
            <person name="Sadzewicz L."/>
            <person name="Sengamalay N."/>
            <person name="Shetty A.C."/>
            <person name="Su Q."/>
            <person name="Tallon L."/>
            <person name="Fraser C.M."/>
            <person name="Frutos R."/>
            <person name="Molina D.M."/>
            <person name="Krause P.J."/>
            <person name="Ben Mamoun C."/>
        </authorList>
    </citation>
    <scope>NUCLEOTIDE SEQUENCE [LARGE SCALE GENOMIC DNA]</scope>
    <source>
        <strain evidence="3 4">RI</strain>
    </source>
</reference>
<dbReference type="Proteomes" id="UP000002899">
    <property type="component" value="Chromosome III"/>
</dbReference>
<sequence>MNFLPLSLYLLLFALVNVNTLVLSNSNSSGKGVSKSEGGEGLDVVVKTNHSAQSDSTNNEISDGRTSINDEKKVNKEDSSGSDSSVESSGSGEKEGAKVGNKEDEEKNEHKSDEKNEHKSDEKNTPVDDKNNAESGPKEQTTDAATGDSVKHSEFEEYKKEEGEKVDKLAKDEQAKYEDLEAKVAKLTESVNVIEKFEEKLASIKPVTQETQSKTQQKVPGQQGKAESANIITFSKASFNCPLDCTGCSNGVGKNFFCKGTICKPYKNLTDFSCEQGLTMCGVFNVNDNQTFNLISSNSSSRTLQSFEVQGSNMNPCVELLVVPNSYVCDRMNINVLEQESQKILDPNFISTIFPTGIRFDNLLINAAPGNYKVCMAQYSNDSRLAGSFVSSLGNLFNRLSNPPPQLISIQQAGTIILT</sequence>
<reference evidence="3 4" key="1">
    <citation type="journal article" date="2012" name="Nucleic Acids Res.">
        <title>Sequencing of the smallest Apicomplexan genome from the human pathogen Babesia microti.</title>
        <authorList>
            <person name="Cornillot E."/>
            <person name="Hadj-Kaddour K."/>
            <person name="Dassouli A."/>
            <person name="Noel B."/>
            <person name="Ranwez V."/>
            <person name="Vacherie B."/>
            <person name="Augagneur Y."/>
            <person name="Bres V."/>
            <person name="Duclos A."/>
            <person name="Randazzo S."/>
            <person name="Carcy B."/>
            <person name="Debierre-Grockiego F."/>
            <person name="Delbecq S."/>
            <person name="Moubri-Menage K."/>
            <person name="Shams-Eldin H."/>
            <person name="Usmani-Brown S."/>
            <person name="Bringaud F."/>
            <person name="Wincker P."/>
            <person name="Vivares C.P."/>
            <person name="Schwarz R.T."/>
            <person name="Schetters T.P."/>
            <person name="Krause P.J."/>
            <person name="Gorenflot A."/>
            <person name="Berry V."/>
            <person name="Barbe V."/>
            <person name="Ben Mamoun C."/>
        </authorList>
    </citation>
    <scope>NUCLEOTIDE SEQUENCE [LARGE SCALE GENOMIC DNA]</scope>
    <source>
        <strain evidence="3 4">RI</strain>
    </source>
</reference>
<dbReference type="GeneID" id="24424943"/>
<feature type="compositionally biased region" description="Polar residues" evidence="1">
    <location>
        <begin position="48"/>
        <end position="67"/>
    </location>
</feature>
<proteinExistence type="predicted"/>
<evidence type="ECO:0000256" key="1">
    <source>
        <dbReference type="SAM" id="MobiDB-lite"/>
    </source>
</evidence>
<feature type="compositionally biased region" description="Basic and acidic residues" evidence="1">
    <location>
        <begin position="149"/>
        <end position="166"/>
    </location>
</feature>
<evidence type="ECO:0000313" key="3">
    <source>
        <dbReference type="EMBL" id="SJK86356.1"/>
    </source>
</evidence>
<dbReference type="VEuPathDB" id="PiroplasmaDB:BMR1_03g01540"/>